<dbReference type="Pfam" id="PF13173">
    <property type="entry name" value="AAA_14"/>
    <property type="match status" value="1"/>
</dbReference>
<dbReference type="EMBL" id="CACVAT010000365">
    <property type="protein sequence ID" value="CAA6822208.1"/>
    <property type="molecule type" value="Genomic_DNA"/>
</dbReference>
<sequence length="311" mass="36172">MPSTDLLILDELHKMPEWKNYLKGLYDTKIEQLQILVTGSARLETFRQSGDSLAGRFFRHRLNPLSLAEIPDADEHALDLLLERGGFPEPYLAESLDESNRWRLQYIDGLIRTDILDFEQVHDFRAIQLTLELLQNRVGSPLSYSSLARDVSVSPNTIKRYIEIFEALYIIFRVTPYHRNIARSLQKDAKIYFYDTGMVKGDDGVRFENLVAISLLKHLNAIEDYQGKRTALRMLRTKEQKEIDFVLVVDETPVQMLEINLSDSAMSPSLRYFYEKYNIPAVQLVKNLKHERLDNGIEVRRALDYLSQLEM</sequence>
<evidence type="ECO:0000313" key="3">
    <source>
        <dbReference type="EMBL" id="CAA6822208.1"/>
    </source>
</evidence>
<dbReference type="InterPro" id="IPR041682">
    <property type="entry name" value="AAA_14"/>
</dbReference>
<evidence type="ECO:0000259" key="1">
    <source>
        <dbReference type="Pfam" id="PF13173"/>
    </source>
</evidence>
<evidence type="ECO:0008006" key="4">
    <source>
        <dbReference type="Google" id="ProtNLM"/>
    </source>
</evidence>
<reference evidence="3" key="1">
    <citation type="submission" date="2020-01" db="EMBL/GenBank/DDBJ databases">
        <authorList>
            <person name="Meier V. D."/>
            <person name="Meier V D."/>
        </authorList>
    </citation>
    <scope>NUCLEOTIDE SEQUENCE</scope>
    <source>
        <strain evidence="3">HLG_WM_MAG_09</strain>
    </source>
</reference>
<feature type="domain" description="DUF4143" evidence="2">
    <location>
        <begin position="113"/>
        <end position="259"/>
    </location>
</feature>
<gene>
    <name evidence="3" type="ORF">HELGO_WM40375</name>
</gene>
<dbReference type="InterPro" id="IPR025420">
    <property type="entry name" value="DUF4143"/>
</dbReference>
<accession>A0A6S6U1W2</accession>
<feature type="domain" description="AAA" evidence="1">
    <location>
        <begin position="4"/>
        <end position="70"/>
    </location>
</feature>
<organism evidence="3">
    <name type="scientific">uncultured Thiotrichaceae bacterium</name>
    <dbReference type="NCBI Taxonomy" id="298394"/>
    <lineage>
        <taxon>Bacteria</taxon>
        <taxon>Pseudomonadati</taxon>
        <taxon>Pseudomonadota</taxon>
        <taxon>Gammaproteobacteria</taxon>
        <taxon>Thiotrichales</taxon>
        <taxon>Thiotrichaceae</taxon>
        <taxon>environmental samples</taxon>
    </lineage>
</organism>
<name>A0A6S6U1W2_9GAMM</name>
<dbReference type="Pfam" id="PF13635">
    <property type="entry name" value="DUF4143"/>
    <property type="match status" value="1"/>
</dbReference>
<dbReference type="AlphaFoldDB" id="A0A6S6U1W2"/>
<dbReference type="PANTHER" id="PTHR43566:SF1">
    <property type="entry name" value="AAA+ ATPASE DOMAIN-CONTAINING PROTEIN"/>
    <property type="match status" value="1"/>
</dbReference>
<evidence type="ECO:0000259" key="2">
    <source>
        <dbReference type="Pfam" id="PF13635"/>
    </source>
</evidence>
<proteinExistence type="predicted"/>
<protein>
    <recommendedName>
        <fullName evidence="4">ATPase</fullName>
    </recommendedName>
</protein>
<dbReference type="PANTHER" id="PTHR43566">
    <property type="entry name" value="CONSERVED PROTEIN"/>
    <property type="match status" value="1"/>
</dbReference>